<evidence type="ECO:0000313" key="2">
    <source>
        <dbReference type="EMBL" id="PKI35284.1"/>
    </source>
</evidence>
<feature type="region of interest" description="Disordered" evidence="1">
    <location>
        <begin position="30"/>
        <end position="49"/>
    </location>
</feature>
<evidence type="ECO:0000256" key="1">
    <source>
        <dbReference type="SAM" id="MobiDB-lite"/>
    </source>
</evidence>
<gene>
    <name evidence="2" type="ORF">CRG98_044298</name>
</gene>
<evidence type="ECO:0000313" key="3">
    <source>
        <dbReference type="Proteomes" id="UP000233551"/>
    </source>
</evidence>
<accession>A0A2I0HU99</accession>
<comment type="caution">
    <text evidence="2">The sequence shown here is derived from an EMBL/GenBank/DDBJ whole genome shotgun (WGS) entry which is preliminary data.</text>
</comment>
<feature type="non-terminal residue" evidence="2">
    <location>
        <position position="103"/>
    </location>
</feature>
<dbReference type="EMBL" id="PGOL01005404">
    <property type="protein sequence ID" value="PKI35284.1"/>
    <property type="molecule type" value="Genomic_DNA"/>
</dbReference>
<sequence length="103" mass="11321">MRKCMIELFRFHAHPTKTASKYHIFRCSSATKSASRSQPNKAQRAQLKSRAEGSSFAALFNEIAEILGTENFGPTSEVDISVTEAAKSKIAAERENLSSCGRP</sequence>
<keyword evidence="3" id="KW-1185">Reference proteome</keyword>
<proteinExistence type="predicted"/>
<feature type="compositionally biased region" description="Polar residues" evidence="1">
    <location>
        <begin position="30"/>
        <end position="43"/>
    </location>
</feature>
<dbReference type="Proteomes" id="UP000233551">
    <property type="component" value="Unassembled WGS sequence"/>
</dbReference>
<reference evidence="2 3" key="1">
    <citation type="submission" date="2017-11" db="EMBL/GenBank/DDBJ databases">
        <title>De-novo sequencing of pomegranate (Punica granatum L.) genome.</title>
        <authorList>
            <person name="Akparov Z."/>
            <person name="Amiraslanov A."/>
            <person name="Hajiyeva S."/>
            <person name="Abbasov M."/>
            <person name="Kaur K."/>
            <person name="Hamwieh A."/>
            <person name="Solovyev V."/>
            <person name="Salamov A."/>
            <person name="Braich B."/>
            <person name="Kosarev P."/>
            <person name="Mahmoud A."/>
            <person name="Hajiyev E."/>
            <person name="Babayeva S."/>
            <person name="Izzatullayeva V."/>
            <person name="Mammadov A."/>
            <person name="Mammadov A."/>
            <person name="Sharifova S."/>
            <person name="Ojaghi J."/>
            <person name="Eynullazada K."/>
            <person name="Bayramov B."/>
            <person name="Abdulazimova A."/>
            <person name="Shahmuradov I."/>
        </authorList>
    </citation>
    <scope>NUCLEOTIDE SEQUENCE [LARGE SCALE GENOMIC DNA]</scope>
    <source>
        <strain evidence="3">cv. AG2017</strain>
        <tissue evidence="2">Leaf</tissue>
    </source>
</reference>
<name>A0A2I0HU99_PUNGR</name>
<dbReference type="AlphaFoldDB" id="A0A2I0HU99"/>
<protein>
    <submittedName>
        <fullName evidence="2">Uncharacterized protein</fullName>
    </submittedName>
</protein>
<organism evidence="2 3">
    <name type="scientific">Punica granatum</name>
    <name type="common">Pomegranate</name>
    <dbReference type="NCBI Taxonomy" id="22663"/>
    <lineage>
        <taxon>Eukaryota</taxon>
        <taxon>Viridiplantae</taxon>
        <taxon>Streptophyta</taxon>
        <taxon>Embryophyta</taxon>
        <taxon>Tracheophyta</taxon>
        <taxon>Spermatophyta</taxon>
        <taxon>Magnoliopsida</taxon>
        <taxon>eudicotyledons</taxon>
        <taxon>Gunneridae</taxon>
        <taxon>Pentapetalae</taxon>
        <taxon>rosids</taxon>
        <taxon>malvids</taxon>
        <taxon>Myrtales</taxon>
        <taxon>Lythraceae</taxon>
        <taxon>Punica</taxon>
    </lineage>
</organism>